<dbReference type="Proteomes" id="UP001500503">
    <property type="component" value="Unassembled WGS sequence"/>
</dbReference>
<evidence type="ECO:0000256" key="7">
    <source>
        <dbReference type="RuleBase" id="RU004016"/>
    </source>
</evidence>
<evidence type="ECO:0000256" key="3">
    <source>
        <dbReference type="ARBA" id="ARBA00022801"/>
    </source>
</evidence>
<evidence type="ECO:0000313" key="12">
    <source>
        <dbReference type="Proteomes" id="UP001500503"/>
    </source>
</evidence>
<feature type="transmembrane region" description="Helical" evidence="9">
    <location>
        <begin position="26"/>
        <end position="47"/>
    </location>
</feature>
<dbReference type="PANTHER" id="PTHR21581">
    <property type="entry name" value="D-ALANYL-D-ALANINE CARBOXYPEPTIDASE"/>
    <property type="match status" value="1"/>
</dbReference>
<keyword evidence="2" id="KW-0732">Signal</keyword>
<dbReference type="InterPro" id="IPR001967">
    <property type="entry name" value="Peptidase_S11_N"/>
</dbReference>
<evidence type="ECO:0000256" key="9">
    <source>
        <dbReference type="SAM" id="Phobius"/>
    </source>
</evidence>
<comment type="similarity">
    <text evidence="1 7">Belongs to the peptidase S11 family.</text>
</comment>
<dbReference type="RefSeq" id="WP_345464667.1">
    <property type="nucleotide sequence ID" value="NZ_BAABHF010000019.1"/>
</dbReference>
<dbReference type="InterPro" id="IPR018044">
    <property type="entry name" value="Peptidase_S11"/>
</dbReference>
<dbReference type="InterPro" id="IPR012338">
    <property type="entry name" value="Beta-lactam/transpept-like"/>
</dbReference>
<feature type="region of interest" description="Disordered" evidence="8">
    <location>
        <begin position="1"/>
        <end position="20"/>
    </location>
</feature>
<evidence type="ECO:0000256" key="1">
    <source>
        <dbReference type="ARBA" id="ARBA00007164"/>
    </source>
</evidence>
<gene>
    <name evidence="11" type="ORF">GCM10023191_034520</name>
</gene>
<accession>A0ABP8Q1N6</accession>
<comment type="caution">
    <text evidence="11">The sequence shown here is derived from an EMBL/GenBank/DDBJ whole genome shotgun (WGS) entry which is preliminary data.</text>
</comment>
<evidence type="ECO:0000313" key="11">
    <source>
        <dbReference type="EMBL" id="GAA4494783.1"/>
    </source>
</evidence>
<dbReference type="SUPFAM" id="SSF56601">
    <property type="entry name" value="beta-lactamase/transpeptidase-like"/>
    <property type="match status" value="1"/>
</dbReference>
<evidence type="ECO:0000256" key="6">
    <source>
        <dbReference type="ARBA" id="ARBA00023316"/>
    </source>
</evidence>
<organism evidence="11 12">
    <name type="scientific">Actinoallomurus oryzae</name>
    <dbReference type="NCBI Taxonomy" id="502180"/>
    <lineage>
        <taxon>Bacteria</taxon>
        <taxon>Bacillati</taxon>
        <taxon>Actinomycetota</taxon>
        <taxon>Actinomycetes</taxon>
        <taxon>Streptosporangiales</taxon>
        <taxon>Thermomonosporaceae</taxon>
        <taxon>Actinoallomurus</taxon>
    </lineage>
</organism>
<proteinExistence type="inferred from homology"/>
<dbReference type="PRINTS" id="PR00725">
    <property type="entry name" value="DADACBPTASE1"/>
</dbReference>
<reference evidence="12" key="1">
    <citation type="journal article" date="2019" name="Int. J. Syst. Evol. Microbiol.">
        <title>The Global Catalogue of Microorganisms (GCM) 10K type strain sequencing project: providing services to taxonomists for standard genome sequencing and annotation.</title>
        <authorList>
            <consortium name="The Broad Institute Genomics Platform"/>
            <consortium name="The Broad Institute Genome Sequencing Center for Infectious Disease"/>
            <person name="Wu L."/>
            <person name="Ma J."/>
        </authorList>
    </citation>
    <scope>NUCLEOTIDE SEQUENCE [LARGE SCALE GENOMIC DNA]</scope>
    <source>
        <strain evidence="12">JCM 17933</strain>
    </source>
</reference>
<evidence type="ECO:0000259" key="10">
    <source>
        <dbReference type="Pfam" id="PF00768"/>
    </source>
</evidence>
<evidence type="ECO:0000256" key="2">
    <source>
        <dbReference type="ARBA" id="ARBA00022729"/>
    </source>
</evidence>
<dbReference type="PANTHER" id="PTHR21581:SF33">
    <property type="entry name" value="D-ALANYL-D-ALANINE CARBOXYPEPTIDASE DACB"/>
    <property type="match status" value="1"/>
</dbReference>
<keyword evidence="9" id="KW-1133">Transmembrane helix</keyword>
<evidence type="ECO:0000256" key="5">
    <source>
        <dbReference type="ARBA" id="ARBA00022984"/>
    </source>
</evidence>
<feature type="domain" description="Peptidase S11 D-alanyl-D-alanine carboxypeptidase A N-terminal" evidence="10">
    <location>
        <begin position="97"/>
        <end position="299"/>
    </location>
</feature>
<keyword evidence="5" id="KW-0573">Peptidoglycan synthesis</keyword>
<keyword evidence="9" id="KW-0472">Membrane</keyword>
<name>A0ABP8Q1N6_9ACTN</name>
<evidence type="ECO:0000256" key="4">
    <source>
        <dbReference type="ARBA" id="ARBA00022960"/>
    </source>
</evidence>
<keyword evidence="6" id="KW-0961">Cell wall biogenesis/degradation</keyword>
<keyword evidence="3" id="KW-0378">Hydrolase</keyword>
<keyword evidence="9" id="KW-0812">Transmembrane</keyword>
<dbReference type="EMBL" id="BAABHF010000019">
    <property type="protein sequence ID" value="GAA4494783.1"/>
    <property type="molecule type" value="Genomic_DNA"/>
</dbReference>
<keyword evidence="12" id="KW-1185">Reference proteome</keyword>
<dbReference type="Gene3D" id="3.40.710.10">
    <property type="entry name" value="DD-peptidase/beta-lactamase superfamily"/>
    <property type="match status" value="1"/>
</dbReference>
<keyword evidence="4" id="KW-0133">Cell shape</keyword>
<dbReference type="Pfam" id="PF00768">
    <property type="entry name" value="Peptidase_S11"/>
    <property type="match status" value="1"/>
</dbReference>
<evidence type="ECO:0000256" key="8">
    <source>
        <dbReference type="SAM" id="MobiDB-lite"/>
    </source>
</evidence>
<protein>
    <recommendedName>
        <fullName evidence="10">Peptidase S11 D-alanyl-D-alanine carboxypeptidase A N-terminal domain-containing protein</fullName>
    </recommendedName>
</protein>
<sequence length="415" mass="43436">MTGIAERMLLPPAEQAGGPRRHTGRILAIVCGAMGLLLLALVVFQMVRPLPSARLRLVTPASRTVPGALHLPWPAAGQAVIEVDGVGRMGASGTGTPTPTASVAKVMTAYVFLQDHPLRAGEEGPTYRISPEEAARLPWRIARDESHVDVVANQPFTEREALEALMVVSANNIAHELARWDAGGDAPFAAKMNATARRLGMTATRYTDPSGFDPTTVSTAADQVRLFRAAMRVPAFAEVVSKPSFTPRTGGETRAGSDTLLGSYGVIGGKTGYTSKAGGNYVFAARSGGRLLVGAVMAQPQATSSAVAISAAQPLLVAAENALTRVTLARSGAVLARVDDGFGHRIPLAATTPVTTTGWPGLTVRLRVVGEVPRHAPAGRTVASVTAGPDRTPLRLTRPLHPPSLLDRLTRLGST</sequence>